<reference evidence="1 3" key="1">
    <citation type="journal article" date="2019" name="Sci. Rep.">
        <title>Orb-weaving spider Araneus ventricosus genome elucidates the spidroin gene catalogue.</title>
        <authorList>
            <person name="Kono N."/>
            <person name="Nakamura H."/>
            <person name="Ohtoshi R."/>
            <person name="Moran D.A.P."/>
            <person name="Shinohara A."/>
            <person name="Yoshida Y."/>
            <person name="Fujiwara M."/>
            <person name="Mori M."/>
            <person name="Tomita M."/>
            <person name="Arakawa K."/>
        </authorList>
    </citation>
    <scope>NUCLEOTIDE SEQUENCE [LARGE SCALE GENOMIC DNA]</scope>
</reference>
<keyword evidence="3" id="KW-1185">Reference proteome</keyword>
<dbReference type="EMBL" id="BGPR01024633">
    <property type="protein sequence ID" value="GBN92853.1"/>
    <property type="molecule type" value="Genomic_DNA"/>
</dbReference>
<sequence length="102" mass="11354">MKSTCARGKNDVTGSRRSEPIILSDFLPQFYKGRVCKYASGHGRPLPLETGTIAGSGKAQANILSIREARPHLLIRWLLIHGRGAPQWDRYKRVSSGELVPR</sequence>
<protein>
    <submittedName>
        <fullName evidence="1">Uncharacterized protein</fullName>
    </submittedName>
</protein>
<dbReference type="Proteomes" id="UP000499080">
    <property type="component" value="Unassembled WGS sequence"/>
</dbReference>
<evidence type="ECO:0000313" key="3">
    <source>
        <dbReference type="Proteomes" id="UP000499080"/>
    </source>
</evidence>
<comment type="caution">
    <text evidence="1">The sequence shown here is derived from an EMBL/GenBank/DDBJ whole genome shotgun (WGS) entry which is preliminary data.</text>
</comment>
<organism evidence="1 3">
    <name type="scientific">Araneus ventricosus</name>
    <name type="common">Orbweaver spider</name>
    <name type="synonym">Epeira ventricosa</name>
    <dbReference type="NCBI Taxonomy" id="182803"/>
    <lineage>
        <taxon>Eukaryota</taxon>
        <taxon>Metazoa</taxon>
        <taxon>Ecdysozoa</taxon>
        <taxon>Arthropoda</taxon>
        <taxon>Chelicerata</taxon>
        <taxon>Arachnida</taxon>
        <taxon>Araneae</taxon>
        <taxon>Araneomorphae</taxon>
        <taxon>Entelegynae</taxon>
        <taxon>Araneoidea</taxon>
        <taxon>Araneidae</taxon>
        <taxon>Araneus</taxon>
    </lineage>
</organism>
<proteinExistence type="predicted"/>
<dbReference type="AlphaFoldDB" id="A0A4Y2SYX1"/>
<name>A0A4Y2SYX1_ARAVE</name>
<gene>
    <name evidence="1" type="ORF">AVEN_129390_1</name>
    <name evidence="2" type="ORF">AVEN_164643_1</name>
</gene>
<dbReference type="EMBL" id="BGPR01024634">
    <property type="protein sequence ID" value="GBN92856.1"/>
    <property type="molecule type" value="Genomic_DNA"/>
</dbReference>
<evidence type="ECO:0000313" key="2">
    <source>
        <dbReference type="EMBL" id="GBN92856.1"/>
    </source>
</evidence>
<accession>A0A4Y2SYX1</accession>
<evidence type="ECO:0000313" key="1">
    <source>
        <dbReference type="EMBL" id="GBN92853.1"/>
    </source>
</evidence>